<feature type="non-terminal residue" evidence="1">
    <location>
        <position position="20"/>
    </location>
</feature>
<protein>
    <submittedName>
        <fullName evidence="1">Uncharacterized protein</fullName>
    </submittedName>
</protein>
<gene>
    <name evidence="1" type="ORF">LCGC14_2873850</name>
</gene>
<name>A0A0F8Y233_9ZZZZ</name>
<organism evidence="1">
    <name type="scientific">marine sediment metagenome</name>
    <dbReference type="NCBI Taxonomy" id="412755"/>
    <lineage>
        <taxon>unclassified sequences</taxon>
        <taxon>metagenomes</taxon>
        <taxon>ecological metagenomes</taxon>
    </lineage>
</organism>
<dbReference type="AlphaFoldDB" id="A0A0F8Y233"/>
<proteinExistence type="predicted"/>
<sequence>MANLTQDAEIKGTIKFGQAM</sequence>
<comment type="caution">
    <text evidence="1">The sequence shown here is derived from an EMBL/GenBank/DDBJ whole genome shotgun (WGS) entry which is preliminary data.</text>
</comment>
<evidence type="ECO:0000313" key="1">
    <source>
        <dbReference type="EMBL" id="KKK75422.1"/>
    </source>
</evidence>
<dbReference type="EMBL" id="LAZR01055873">
    <property type="protein sequence ID" value="KKK75422.1"/>
    <property type="molecule type" value="Genomic_DNA"/>
</dbReference>
<reference evidence="1" key="1">
    <citation type="journal article" date="2015" name="Nature">
        <title>Complex archaea that bridge the gap between prokaryotes and eukaryotes.</title>
        <authorList>
            <person name="Spang A."/>
            <person name="Saw J.H."/>
            <person name="Jorgensen S.L."/>
            <person name="Zaremba-Niedzwiedzka K."/>
            <person name="Martijn J."/>
            <person name="Lind A.E."/>
            <person name="van Eijk R."/>
            <person name="Schleper C."/>
            <person name="Guy L."/>
            <person name="Ettema T.J."/>
        </authorList>
    </citation>
    <scope>NUCLEOTIDE SEQUENCE</scope>
</reference>
<accession>A0A0F8Y233</accession>